<dbReference type="Proteomes" id="UP000075799">
    <property type="component" value="Unassembled WGS sequence"/>
</dbReference>
<dbReference type="PANTHER" id="PTHR36699:SF1">
    <property type="entry name" value="L,D-TRANSPEPTIDASE YAFK-RELATED"/>
    <property type="match status" value="1"/>
</dbReference>
<dbReference type="CDD" id="cd16913">
    <property type="entry name" value="YkuD_like"/>
    <property type="match status" value="1"/>
</dbReference>
<comment type="caution">
    <text evidence="9">The sequence shown here is derived from an EMBL/GenBank/DDBJ whole genome shotgun (WGS) entry which is preliminary data.</text>
</comment>
<evidence type="ECO:0000256" key="4">
    <source>
        <dbReference type="ARBA" id="ARBA00022960"/>
    </source>
</evidence>
<dbReference type="UniPathway" id="UPA00219"/>
<comment type="similarity">
    <text evidence="2">Belongs to the YkuD family.</text>
</comment>
<sequence>MKHFIIALSVFGVAQGAFAGKYNCKNIDSIVEDSSLVDLTGESLEALQSRKIHGNKIIVSKEGKRLFLFNGDNLLRVYNVALGRSPYGHKTQEGDNKTPEGVYQIDFKKKDSEYHKALHVNYPSKADIERTKKISLKKGVELSPGGDIMIHGLPNDDTSRFFVDKAHPVINWTRGCIAVTNEEIEELYQLVPVKTELEICPANERGAPNSALRIAEDIGKEEQDLKSIAIPGKAQ</sequence>
<dbReference type="AlphaFoldDB" id="A0A162G8U8"/>
<dbReference type="SUPFAM" id="SSF141523">
    <property type="entry name" value="L,D-transpeptidase catalytic domain-like"/>
    <property type="match status" value="1"/>
</dbReference>
<dbReference type="PANTHER" id="PTHR36699">
    <property type="entry name" value="LD-TRANSPEPTIDASE"/>
    <property type="match status" value="1"/>
</dbReference>
<dbReference type="RefSeq" id="WP_063207402.1">
    <property type="nucleotide sequence ID" value="NZ_LUKD01000005.1"/>
</dbReference>
<accession>A0A162G8U8</accession>
<feature type="active site" description="Proton donor/acceptor" evidence="7">
    <location>
        <position position="151"/>
    </location>
</feature>
<dbReference type="Pfam" id="PF03734">
    <property type="entry name" value="YkuD"/>
    <property type="match status" value="1"/>
</dbReference>
<feature type="active site" description="Nucleophile" evidence="7">
    <location>
        <position position="176"/>
    </location>
</feature>
<feature type="domain" description="L,D-TPase catalytic" evidence="8">
    <location>
        <begin position="55"/>
        <end position="200"/>
    </location>
</feature>
<protein>
    <recommendedName>
        <fullName evidence="8">L,D-TPase catalytic domain-containing protein</fullName>
    </recommendedName>
</protein>
<evidence type="ECO:0000256" key="7">
    <source>
        <dbReference type="PROSITE-ProRule" id="PRU01373"/>
    </source>
</evidence>
<dbReference type="InterPro" id="IPR038063">
    <property type="entry name" value="Transpep_catalytic_dom"/>
</dbReference>
<evidence type="ECO:0000256" key="3">
    <source>
        <dbReference type="ARBA" id="ARBA00022679"/>
    </source>
</evidence>
<dbReference type="GO" id="GO:0008360">
    <property type="term" value="P:regulation of cell shape"/>
    <property type="evidence" value="ECO:0007669"/>
    <property type="project" value="UniProtKB-UniRule"/>
</dbReference>
<evidence type="ECO:0000313" key="10">
    <source>
        <dbReference type="Proteomes" id="UP000075799"/>
    </source>
</evidence>
<evidence type="ECO:0000256" key="2">
    <source>
        <dbReference type="ARBA" id="ARBA00005992"/>
    </source>
</evidence>
<evidence type="ECO:0000313" key="9">
    <source>
        <dbReference type="EMBL" id="KYG65303.1"/>
    </source>
</evidence>
<dbReference type="Gene3D" id="2.40.440.10">
    <property type="entry name" value="L,D-transpeptidase catalytic domain-like"/>
    <property type="match status" value="1"/>
</dbReference>
<dbReference type="GO" id="GO:0016740">
    <property type="term" value="F:transferase activity"/>
    <property type="evidence" value="ECO:0007669"/>
    <property type="project" value="UniProtKB-KW"/>
</dbReference>
<comment type="pathway">
    <text evidence="1 7">Cell wall biogenesis; peptidoglycan biosynthesis.</text>
</comment>
<keyword evidence="6 7" id="KW-0961">Cell wall biogenesis/degradation</keyword>
<dbReference type="PROSITE" id="PS52029">
    <property type="entry name" value="LD_TPASE"/>
    <property type="match status" value="1"/>
</dbReference>
<keyword evidence="4 7" id="KW-0133">Cell shape</keyword>
<dbReference type="GO" id="GO:0004180">
    <property type="term" value="F:carboxypeptidase activity"/>
    <property type="evidence" value="ECO:0007669"/>
    <property type="project" value="UniProtKB-ARBA"/>
</dbReference>
<keyword evidence="3" id="KW-0808">Transferase</keyword>
<name>A0A162G8U8_BDEBC</name>
<evidence type="ECO:0000259" key="8">
    <source>
        <dbReference type="PROSITE" id="PS52029"/>
    </source>
</evidence>
<gene>
    <name evidence="9" type="ORF">AZI87_12165</name>
</gene>
<dbReference type="GO" id="GO:0071555">
    <property type="term" value="P:cell wall organization"/>
    <property type="evidence" value="ECO:0007669"/>
    <property type="project" value="UniProtKB-UniRule"/>
</dbReference>
<dbReference type="InterPro" id="IPR005490">
    <property type="entry name" value="LD_TPept_cat_dom"/>
</dbReference>
<evidence type="ECO:0000256" key="5">
    <source>
        <dbReference type="ARBA" id="ARBA00022984"/>
    </source>
</evidence>
<dbReference type="EMBL" id="LUKD01000005">
    <property type="protein sequence ID" value="KYG65303.1"/>
    <property type="molecule type" value="Genomic_DNA"/>
</dbReference>
<evidence type="ECO:0000256" key="6">
    <source>
        <dbReference type="ARBA" id="ARBA00023316"/>
    </source>
</evidence>
<reference evidence="9 10" key="1">
    <citation type="submission" date="2016-03" db="EMBL/GenBank/DDBJ databases">
        <authorList>
            <person name="Ploux O."/>
        </authorList>
    </citation>
    <scope>NUCLEOTIDE SEQUENCE [LARGE SCALE GENOMIC DNA]</scope>
    <source>
        <strain evidence="9 10">EC13</strain>
    </source>
</reference>
<organism evidence="9 10">
    <name type="scientific">Bdellovibrio bacteriovorus</name>
    <dbReference type="NCBI Taxonomy" id="959"/>
    <lineage>
        <taxon>Bacteria</taxon>
        <taxon>Pseudomonadati</taxon>
        <taxon>Bdellovibrionota</taxon>
        <taxon>Bdellovibrionia</taxon>
        <taxon>Bdellovibrionales</taxon>
        <taxon>Pseudobdellovibrionaceae</taxon>
        <taxon>Bdellovibrio</taxon>
    </lineage>
</organism>
<evidence type="ECO:0000256" key="1">
    <source>
        <dbReference type="ARBA" id="ARBA00004752"/>
    </source>
</evidence>
<proteinExistence type="inferred from homology"/>
<dbReference type="GO" id="GO:0009252">
    <property type="term" value="P:peptidoglycan biosynthetic process"/>
    <property type="evidence" value="ECO:0007669"/>
    <property type="project" value="UniProtKB-UniPathway"/>
</dbReference>
<dbReference type="OrthoDB" id="5295447at2"/>
<keyword evidence="5 7" id="KW-0573">Peptidoglycan synthesis</keyword>